<gene>
    <name evidence="6" type="ordered locus">Igag_0903</name>
</gene>
<dbReference type="EMBL" id="CP002098">
    <property type="protein sequence ID" value="ADM27719.1"/>
    <property type="molecule type" value="Genomic_DNA"/>
</dbReference>
<sequence length="514" mass="57837">MLSSTIVEKRIGYIFSEDGVYLPDEITFTVELGSKVEIGDIVCIEHPSKEGIPVFYQVIEVPLRRKARDYEEDLARVGKPLQDESRNYPRARARQIGYIDDLEKLLGGETSIDDLLMLIEHIKPLSEVYIPTPEVIDKLLAPSGPSISLGYIYPSWKHQLKLDLQKLMRQGLLIVGGVGTGKTTTMLTVIIRVIEEVKRLGGKPHIVIIDKDGEYGTKELIDATGIDGYERIDIDMVKPLEYRDKNMYIDQLLLALGFVDKRTKAAKALTQTVMSLDEDMYILTPEFVERTILPKIPSDVRSEIMARVAQWKIRVSKPNTKFHTIETLLQLVKTKTVVHIDLSTTRNFDNAYLILDNLLRSIYNEALADEGFGCVIAIDEAHLFAPERGGISLASNEVIEKNLRDTIHLIATTGPRNGVTLFIATQRPSLISKTITTQMGQNIIAHRVEDIDLERIEEIMGSIARRVRVLPRGWALVKSLAAKVREPLIIRVEAISKPMSIGKTAFDRFIAKKS</sequence>
<dbReference type="AlphaFoldDB" id="E0STV3"/>
<evidence type="ECO:0000259" key="5">
    <source>
        <dbReference type="SMART" id="SM00382"/>
    </source>
</evidence>
<dbReference type="PANTHER" id="PTHR42957:SF1">
    <property type="entry name" value="HELICASE MJ1565-RELATED"/>
    <property type="match status" value="1"/>
</dbReference>
<dbReference type="STRING" id="583356.Igag_0903"/>
<dbReference type="GO" id="GO:0043138">
    <property type="term" value="F:3'-5' DNA helicase activity"/>
    <property type="evidence" value="ECO:0007669"/>
    <property type="project" value="UniProtKB-EC"/>
</dbReference>
<accession>E0STV3</accession>
<evidence type="ECO:0000313" key="6">
    <source>
        <dbReference type="EMBL" id="ADM27719.1"/>
    </source>
</evidence>
<dbReference type="SUPFAM" id="SSF52540">
    <property type="entry name" value="P-loop containing nucleoside triphosphate hydrolases"/>
    <property type="match status" value="1"/>
</dbReference>
<reference evidence="6 7" key="1">
    <citation type="journal article" date="2010" name="Stand. Genomic Sci.">
        <title>Complete genome sequence of Ignisphaera aggregans type strain (AQ1.S1).</title>
        <authorList>
            <person name="Goker M."/>
            <person name="Held B."/>
            <person name="Lapidus A."/>
            <person name="Nolan M."/>
            <person name="Spring S."/>
            <person name="Yasawong M."/>
            <person name="Lucas S."/>
            <person name="Glavina Del Rio T."/>
            <person name="Tice H."/>
            <person name="Cheng J.F."/>
            <person name="Goodwin L."/>
            <person name="Tapia R."/>
            <person name="Pitluck S."/>
            <person name="Liolios K."/>
            <person name="Ivanova N."/>
            <person name="Mavromatis K."/>
            <person name="Mikhailova N."/>
            <person name="Pati A."/>
            <person name="Chen A."/>
            <person name="Palaniappan K."/>
            <person name="Brambilla E."/>
            <person name="Land M."/>
            <person name="Hauser L."/>
            <person name="Chang Y.J."/>
            <person name="Jeffries C.D."/>
            <person name="Brettin T."/>
            <person name="Detter J.C."/>
            <person name="Han C."/>
            <person name="Rohde M."/>
            <person name="Sikorski J."/>
            <person name="Woyke T."/>
            <person name="Bristow J."/>
            <person name="Eisen J.A."/>
            <person name="Markowitz V."/>
            <person name="Hugenholtz P."/>
            <person name="Kyrpides N.C."/>
            <person name="Klenk H.P."/>
        </authorList>
    </citation>
    <scope>NUCLEOTIDE SEQUENCE [LARGE SCALE GENOMIC DNA]</scope>
    <source>
        <strain evidence="7">DSM 17230 / JCM 13409 / AQ1.S1</strain>
    </source>
</reference>
<dbReference type="InterPro" id="IPR003593">
    <property type="entry name" value="AAA+_ATPase"/>
</dbReference>
<dbReference type="Pfam" id="PF01935">
    <property type="entry name" value="DUF87"/>
    <property type="match status" value="1"/>
</dbReference>
<feature type="domain" description="AAA+ ATPase" evidence="5">
    <location>
        <begin position="168"/>
        <end position="450"/>
    </location>
</feature>
<proteinExistence type="inferred from homology"/>
<keyword evidence="7" id="KW-1185">Reference proteome</keyword>
<dbReference type="Proteomes" id="UP000001304">
    <property type="component" value="Chromosome"/>
</dbReference>
<comment type="catalytic activity">
    <reaction evidence="4">
        <text>ATP + H2O = ADP + phosphate + H(+)</text>
        <dbReference type="Rhea" id="RHEA:13065"/>
        <dbReference type="ChEBI" id="CHEBI:15377"/>
        <dbReference type="ChEBI" id="CHEBI:15378"/>
        <dbReference type="ChEBI" id="CHEBI:30616"/>
        <dbReference type="ChEBI" id="CHEBI:43474"/>
        <dbReference type="ChEBI" id="CHEBI:456216"/>
        <dbReference type="EC" id="5.6.2.4"/>
    </reaction>
</comment>
<evidence type="ECO:0000313" key="7">
    <source>
        <dbReference type="Proteomes" id="UP000001304"/>
    </source>
</evidence>
<dbReference type="InterPro" id="IPR027417">
    <property type="entry name" value="P-loop_NTPase"/>
</dbReference>
<protein>
    <submittedName>
        <fullName evidence="6">AAA ATPase</fullName>
    </submittedName>
</protein>
<dbReference type="InterPro" id="IPR002789">
    <property type="entry name" value="HerA_central"/>
</dbReference>
<dbReference type="KEGG" id="iag:Igag_0903"/>
<comment type="similarity">
    <text evidence="1">Belongs to the HerA family.</text>
</comment>
<dbReference type="InterPro" id="IPR008571">
    <property type="entry name" value="HerA-like"/>
</dbReference>
<evidence type="ECO:0000256" key="2">
    <source>
        <dbReference type="ARBA" id="ARBA00034617"/>
    </source>
</evidence>
<dbReference type="Gene3D" id="3.40.50.300">
    <property type="entry name" value="P-loop containing nucleotide triphosphate hydrolases"/>
    <property type="match status" value="2"/>
</dbReference>
<dbReference type="GO" id="GO:0043139">
    <property type="term" value="F:5'-3' DNA helicase activity"/>
    <property type="evidence" value="ECO:0007669"/>
    <property type="project" value="UniProtKB-EC"/>
</dbReference>
<evidence type="ECO:0000256" key="4">
    <source>
        <dbReference type="ARBA" id="ARBA00048988"/>
    </source>
</evidence>
<name>E0STV3_IGNAA</name>
<dbReference type="BioCyc" id="IAGG583356:GHAH-886-MONOMER"/>
<evidence type="ECO:0000256" key="3">
    <source>
        <dbReference type="ARBA" id="ARBA00048954"/>
    </source>
</evidence>
<dbReference type="PANTHER" id="PTHR42957">
    <property type="entry name" value="HELICASE MJ1565-RELATED"/>
    <property type="match status" value="1"/>
</dbReference>
<dbReference type="HOGENOM" id="CLU_529594_0_0_2"/>
<dbReference type="SMART" id="SM00382">
    <property type="entry name" value="AAA"/>
    <property type="match status" value="1"/>
</dbReference>
<evidence type="ECO:0000256" key="1">
    <source>
        <dbReference type="ARBA" id="ARBA00007816"/>
    </source>
</evidence>
<organism evidence="6 7">
    <name type="scientific">Ignisphaera aggregans (strain DSM 17230 / JCM 13409 / AQ1.S1)</name>
    <dbReference type="NCBI Taxonomy" id="583356"/>
    <lineage>
        <taxon>Archaea</taxon>
        <taxon>Thermoproteota</taxon>
        <taxon>Thermoprotei</taxon>
        <taxon>Desulfurococcales</taxon>
        <taxon>Desulfurococcaceae</taxon>
        <taxon>Ignisphaera</taxon>
    </lineage>
</organism>
<comment type="catalytic activity">
    <reaction evidence="3">
        <text>ATP + H2O = ADP + phosphate + H(+)</text>
        <dbReference type="Rhea" id="RHEA:13065"/>
        <dbReference type="ChEBI" id="CHEBI:15377"/>
        <dbReference type="ChEBI" id="CHEBI:15378"/>
        <dbReference type="ChEBI" id="CHEBI:30616"/>
        <dbReference type="ChEBI" id="CHEBI:43474"/>
        <dbReference type="ChEBI" id="CHEBI:456216"/>
        <dbReference type="EC" id="5.6.2.3"/>
    </reaction>
</comment>
<comment type="catalytic activity">
    <reaction evidence="2">
        <text>Couples ATP hydrolysis with the unwinding of duplex DNA by translocating in the 3'-5' direction.</text>
        <dbReference type="EC" id="5.6.2.4"/>
    </reaction>
</comment>